<keyword evidence="2" id="KW-1185">Reference proteome</keyword>
<dbReference type="Proteomes" id="UP000674234">
    <property type="component" value="Unassembled WGS sequence"/>
</dbReference>
<proteinExistence type="predicted"/>
<comment type="caution">
    <text evidence="1">The sequence shown here is derived from an EMBL/GenBank/DDBJ whole genome shotgun (WGS) entry which is preliminary data.</text>
</comment>
<organism evidence="1 2">
    <name type="scientific">Microbispora oryzae</name>
    <dbReference type="NCBI Taxonomy" id="2806554"/>
    <lineage>
        <taxon>Bacteria</taxon>
        <taxon>Bacillati</taxon>
        <taxon>Actinomycetota</taxon>
        <taxon>Actinomycetes</taxon>
        <taxon>Streptosporangiales</taxon>
        <taxon>Streptosporangiaceae</taxon>
        <taxon>Microbispora</taxon>
    </lineage>
</organism>
<name>A0A940WM61_9ACTN</name>
<evidence type="ECO:0000313" key="2">
    <source>
        <dbReference type="Proteomes" id="UP000674234"/>
    </source>
</evidence>
<dbReference type="RefSeq" id="WP_210157194.1">
    <property type="nucleotide sequence ID" value="NZ_JAFCNB010000010.1"/>
</dbReference>
<sequence length="72" mass="7851">MKSIARFCGSCNCGCPELFVDMTAPVEQQVVITDDFGQKVQMSLDQFSSLVEAAKNGVLDDLDHLDDLALAR</sequence>
<protein>
    <submittedName>
        <fullName evidence="1">Uncharacterized protein</fullName>
    </submittedName>
</protein>
<dbReference type="EMBL" id="JAFCNB010000010">
    <property type="protein sequence ID" value="MBP2705907.1"/>
    <property type="molecule type" value="Genomic_DNA"/>
</dbReference>
<reference evidence="1" key="1">
    <citation type="submission" date="2021-02" db="EMBL/GenBank/DDBJ databases">
        <title>Draft genome sequence of Microbispora sp. RL4-1S isolated from rice leaves in Thailand.</title>
        <authorList>
            <person name="Muangham S."/>
            <person name="Duangmal K."/>
        </authorList>
    </citation>
    <scope>NUCLEOTIDE SEQUENCE</scope>
    <source>
        <strain evidence="1">RL4-1S</strain>
    </source>
</reference>
<gene>
    <name evidence="1" type="ORF">JOL79_19045</name>
</gene>
<evidence type="ECO:0000313" key="1">
    <source>
        <dbReference type="EMBL" id="MBP2705907.1"/>
    </source>
</evidence>
<dbReference type="AlphaFoldDB" id="A0A940WM61"/>
<accession>A0A940WM61</accession>